<dbReference type="SUPFAM" id="SSF47413">
    <property type="entry name" value="lambda repressor-like DNA-binding domains"/>
    <property type="match status" value="1"/>
</dbReference>
<evidence type="ECO:0000256" key="3">
    <source>
        <dbReference type="SAM" id="MobiDB-lite"/>
    </source>
</evidence>
<feature type="domain" description="HTH tetR-type" evidence="5">
    <location>
        <begin position="116"/>
        <end position="176"/>
    </location>
</feature>
<keyword evidence="7" id="KW-1185">Reference proteome</keyword>
<dbReference type="PANTHER" id="PTHR30055">
    <property type="entry name" value="HTH-TYPE TRANSCRIPTIONAL REGULATOR RUTR"/>
    <property type="match status" value="1"/>
</dbReference>
<dbReference type="Gene3D" id="1.10.260.40">
    <property type="entry name" value="lambda repressor-like DNA-binding domains"/>
    <property type="match status" value="1"/>
</dbReference>
<feature type="domain" description="HTH cro/C1-type" evidence="4">
    <location>
        <begin position="43"/>
        <end position="97"/>
    </location>
</feature>
<evidence type="ECO:0000259" key="5">
    <source>
        <dbReference type="PROSITE" id="PS50977"/>
    </source>
</evidence>
<dbReference type="PROSITE" id="PS50943">
    <property type="entry name" value="HTH_CROC1"/>
    <property type="match status" value="1"/>
</dbReference>
<feature type="DNA-binding region" description="H-T-H motif" evidence="2">
    <location>
        <begin position="139"/>
        <end position="158"/>
    </location>
</feature>
<protein>
    <recommendedName>
        <fullName evidence="8">TetR family transcriptional regulator</fullName>
    </recommendedName>
</protein>
<feature type="compositionally biased region" description="Low complexity" evidence="3">
    <location>
        <begin position="20"/>
        <end position="31"/>
    </location>
</feature>
<evidence type="ECO:0000256" key="1">
    <source>
        <dbReference type="ARBA" id="ARBA00023125"/>
    </source>
</evidence>
<sequence>MKPIPPPPVPAASRVPPPAATRATAGATGRTVTADRGRLGARLRTARRAAGLTLRATADALGVSVGTWSAVENGRTRITPDRVAAAARLFGAEVDSLTEPAATPEPTVGTWRDFPPLDLPPPLAGALSAFVELGYHGATIRDIAQRARLSVPGLYHHWPTKQHLLVALLDRTMEELLTRAEAARAEGDGPVERFGLLVECLALFHTHRRELGFIGASEMRSLDEPDRSRIAALRVDVQRMVDVEVREAKRRGLFGTPLPHEASRAVVTMCTALPTWWSPTGPTPPATVAQQYVQFALDLVRSAR</sequence>
<accession>A0ABP6SXZ9</accession>
<dbReference type="Pfam" id="PF17932">
    <property type="entry name" value="TetR_C_24"/>
    <property type="match status" value="1"/>
</dbReference>
<dbReference type="InterPro" id="IPR036271">
    <property type="entry name" value="Tet_transcr_reg_TetR-rel_C_sf"/>
</dbReference>
<dbReference type="InterPro" id="IPR009057">
    <property type="entry name" value="Homeodomain-like_sf"/>
</dbReference>
<dbReference type="SUPFAM" id="SSF48498">
    <property type="entry name" value="Tetracyclin repressor-like, C-terminal domain"/>
    <property type="match status" value="1"/>
</dbReference>
<gene>
    <name evidence="6" type="ORF">GCM10020369_26490</name>
</gene>
<dbReference type="InterPro" id="IPR001647">
    <property type="entry name" value="HTH_TetR"/>
</dbReference>
<feature type="region of interest" description="Disordered" evidence="3">
    <location>
        <begin position="1"/>
        <end position="31"/>
    </location>
</feature>
<dbReference type="Gene3D" id="1.10.357.10">
    <property type="entry name" value="Tetracycline Repressor, domain 2"/>
    <property type="match status" value="1"/>
</dbReference>
<dbReference type="PROSITE" id="PS01081">
    <property type="entry name" value="HTH_TETR_1"/>
    <property type="match status" value="1"/>
</dbReference>
<dbReference type="SMART" id="SM00530">
    <property type="entry name" value="HTH_XRE"/>
    <property type="match status" value="1"/>
</dbReference>
<dbReference type="Proteomes" id="UP001501676">
    <property type="component" value="Unassembled WGS sequence"/>
</dbReference>
<dbReference type="RefSeq" id="WP_345728354.1">
    <property type="nucleotide sequence ID" value="NZ_BAAAYN010000017.1"/>
</dbReference>
<evidence type="ECO:0000313" key="7">
    <source>
        <dbReference type="Proteomes" id="UP001501676"/>
    </source>
</evidence>
<feature type="compositionally biased region" description="Pro residues" evidence="3">
    <location>
        <begin position="1"/>
        <end position="19"/>
    </location>
</feature>
<comment type="caution">
    <text evidence="6">The sequence shown here is derived from an EMBL/GenBank/DDBJ whole genome shotgun (WGS) entry which is preliminary data.</text>
</comment>
<organism evidence="6 7">
    <name type="scientific">Cryptosporangium minutisporangium</name>
    <dbReference type="NCBI Taxonomy" id="113569"/>
    <lineage>
        <taxon>Bacteria</taxon>
        <taxon>Bacillati</taxon>
        <taxon>Actinomycetota</taxon>
        <taxon>Actinomycetes</taxon>
        <taxon>Cryptosporangiales</taxon>
        <taxon>Cryptosporangiaceae</taxon>
        <taxon>Cryptosporangium</taxon>
    </lineage>
</organism>
<dbReference type="CDD" id="cd00093">
    <property type="entry name" value="HTH_XRE"/>
    <property type="match status" value="1"/>
</dbReference>
<dbReference type="PROSITE" id="PS50977">
    <property type="entry name" value="HTH_TETR_2"/>
    <property type="match status" value="1"/>
</dbReference>
<dbReference type="InterPro" id="IPR041490">
    <property type="entry name" value="KstR2_TetR_C"/>
</dbReference>
<evidence type="ECO:0000313" key="6">
    <source>
        <dbReference type="EMBL" id="GAA3386743.1"/>
    </source>
</evidence>
<evidence type="ECO:0000259" key="4">
    <source>
        <dbReference type="PROSITE" id="PS50943"/>
    </source>
</evidence>
<dbReference type="SUPFAM" id="SSF46689">
    <property type="entry name" value="Homeodomain-like"/>
    <property type="match status" value="1"/>
</dbReference>
<reference evidence="7" key="1">
    <citation type="journal article" date="2019" name="Int. J. Syst. Evol. Microbiol.">
        <title>The Global Catalogue of Microorganisms (GCM) 10K type strain sequencing project: providing services to taxonomists for standard genome sequencing and annotation.</title>
        <authorList>
            <consortium name="The Broad Institute Genomics Platform"/>
            <consortium name="The Broad Institute Genome Sequencing Center for Infectious Disease"/>
            <person name="Wu L."/>
            <person name="Ma J."/>
        </authorList>
    </citation>
    <scope>NUCLEOTIDE SEQUENCE [LARGE SCALE GENOMIC DNA]</scope>
    <source>
        <strain evidence="7">JCM 9458</strain>
    </source>
</reference>
<dbReference type="InterPro" id="IPR010982">
    <property type="entry name" value="Lambda_DNA-bd_dom_sf"/>
</dbReference>
<dbReference type="InterPro" id="IPR050109">
    <property type="entry name" value="HTH-type_TetR-like_transc_reg"/>
</dbReference>
<evidence type="ECO:0000256" key="2">
    <source>
        <dbReference type="PROSITE-ProRule" id="PRU00335"/>
    </source>
</evidence>
<name>A0ABP6SXZ9_9ACTN</name>
<keyword evidence="1 2" id="KW-0238">DNA-binding</keyword>
<dbReference type="InterPro" id="IPR001387">
    <property type="entry name" value="Cro/C1-type_HTH"/>
</dbReference>
<dbReference type="EMBL" id="BAAAYN010000017">
    <property type="protein sequence ID" value="GAA3386743.1"/>
    <property type="molecule type" value="Genomic_DNA"/>
</dbReference>
<evidence type="ECO:0008006" key="8">
    <source>
        <dbReference type="Google" id="ProtNLM"/>
    </source>
</evidence>
<dbReference type="Pfam" id="PF13560">
    <property type="entry name" value="HTH_31"/>
    <property type="match status" value="1"/>
</dbReference>
<dbReference type="Pfam" id="PF00440">
    <property type="entry name" value="TetR_N"/>
    <property type="match status" value="1"/>
</dbReference>
<dbReference type="InterPro" id="IPR023772">
    <property type="entry name" value="DNA-bd_HTH_TetR-type_CS"/>
</dbReference>
<dbReference type="PANTHER" id="PTHR30055:SF237">
    <property type="entry name" value="TRANSCRIPTIONAL REPRESSOR MCE3R"/>
    <property type="match status" value="1"/>
</dbReference>
<proteinExistence type="predicted"/>